<dbReference type="GO" id="GO:0005737">
    <property type="term" value="C:cytoplasm"/>
    <property type="evidence" value="ECO:0007669"/>
    <property type="project" value="TreeGrafter"/>
</dbReference>
<dbReference type="InterPro" id="IPR001636">
    <property type="entry name" value="SAICAR_synth"/>
</dbReference>
<evidence type="ECO:0000313" key="13">
    <source>
        <dbReference type="EMBL" id="PPD57788.1"/>
    </source>
</evidence>
<keyword evidence="5 11" id="KW-0436">Ligase</keyword>
<dbReference type="UniPathway" id="UPA00074">
    <property type="reaction ID" value="UER00131"/>
</dbReference>
<evidence type="ECO:0000256" key="3">
    <source>
        <dbReference type="ARBA" id="ARBA00012217"/>
    </source>
</evidence>
<evidence type="ECO:0000256" key="5">
    <source>
        <dbReference type="ARBA" id="ARBA00022598"/>
    </source>
</evidence>
<protein>
    <recommendedName>
        <fullName evidence="4 11">Phosphoribosylaminoimidazole-succinocarboxamide synthase</fullName>
        <ecNumber evidence="3 11">6.3.2.6</ecNumber>
    </recommendedName>
    <alternativeName>
        <fullName evidence="9 11">SAICAR synthetase</fullName>
    </alternativeName>
</protein>
<dbReference type="GO" id="GO:0005524">
    <property type="term" value="F:ATP binding"/>
    <property type="evidence" value="ECO:0007669"/>
    <property type="project" value="UniProtKB-KW"/>
</dbReference>
<dbReference type="CDD" id="cd01414">
    <property type="entry name" value="SAICAR_synt_Sc"/>
    <property type="match status" value="1"/>
</dbReference>
<dbReference type="EMBL" id="JQAN02000011">
    <property type="protein sequence ID" value="PPD57788.1"/>
    <property type="molecule type" value="Genomic_DNA"/>
</dbReference>
<feature type="domain" description="SAICAR synthetase/ADE2 N-terminal" evidence="12">
    <location>
        <begin position="17"/>
        <end position="275"/>
    </location>
</feature>
<dbReference type="GO" id="GO:0004639">
    <property type="term" value="F:phosphoribosylaminoimidazolesuccinocarboxamide synthase activity"/>
    <property type="evidence" value="ECO:0007669"/>
    <property type="project" value="UniProtKB-UniRule"/>
</dbReference>
<keyword evidence="6 11" id="KW-0547">Nucleotide-binding</keyword>
<accession>A0A2P5P653</accession>
<dbReference type="GO" id="GO:0006189">
    <property type="term" value="P:'de novo' IMP biosynthetic process"/>
    <property type="evidence" value="ECO:0007669"/>
    <property type="project" value="UniProtKB-UniRule"/>
</dbReference>
<organism evidence="13 14">
    <name type="scientific">Dehalogenimonas etheniformans</name>
    <dbReference type="NCBI Taxonomy" id="1536648"/>
    <lineage>
        <taxon>Bacteria</taxon>
        <taxon>Bacillati</taxon>
        <taxon>Chloroflexota</taxon>
        <taxon>Dehalococcoidia</taxon>
        <taxon>Dehalococcoidales</taxon>
        <taxon>Dehalococcoidaceae</taxon>
        <taxon>Dehalogenimonas</taxon>
    </lineage>
</organism>
<dbReference type="NCBIfam" id="NF010568">
    <property type="entry name" value="PRK13961.1"/>
    <property type="match status" value="1"/>
</dbReference>
<dbReference type="PANTHER" id="PTHR43700">
    <property type="entry name" value="PHOSPHORIBOSYLAMINOIMIDAZOLE-SUCCINOCARBOXAMIDE SYNTHASE"/>
    <property type="match status" value="1"/>
</dbReference>
<dbReference type="SUPFAM" id="SSF56104">
    <property type="entry name" value="SAICAR synthase-like"/>
    <property type="match status" value="1"/>
</dbReference>
<evidence type="ECO:0000256" key="2">
    <source>
        <dbReference type="ARBA" id="ARBA00010190"/>
    </source>
</evidence>
<reference evidence="13 14" key="1">
    <citation type="journal article" date="2017" name="ISME J.">
        <title>Grape pomace compost harbors organohalide-respiring Dehalogenimonas species with novel reductive dehalogenase genes.</title>
        <authorList>
            <person name="Yang Y."/>
            <person name="Higgins S.A."/>
            <person name="Yan J."/>
            <person name="Simsir B."/>
            <person name="Chourey K."/>
            <person name="Iyer R."/>
            <person name="Hettich R.L."/>
            <person name="Baldwin B."/>
            <person name="Ogles D.M."/>
            <person name="Loffler F.E."/>
        </authorList>
    </citation>
    <scope>NUCLEOTIDE SEQUENCE [LARGE SCALE GENOMIC DNA]</scope>
    <source>
        <strain evidence="13 14">GP</strain>
    </source>
</reference>
<evidence type="ECO:0000256" key="11">
    <source>
        <dbReference type="HAMAP-Rule" id="MF_00137"/>
    </source>
</evidence>
<evidence type="ECO:0000256" key="6">
    <source>
        <dbReference type="ARBA" id="ARBA00022741"/>
    </source>
</evidence>
<comment type="catalytic activity">
    <reaction evidence="10 11">
        <text>5-amino-1-(5-phospho-D-ribosyl)imidazole-4-carboxylate + L-aspartate + ATP = (2S)-2-[5-amino-1-(5-phospho-beta-D-ribosyl)imidazole-4-carboxamido]succinate + ADP + phosphate + 2 H(+)</text>
        <dbReference type="Rhea" id="RHEA:22628"/>
        <dbReference type="ChEBI" id="CHEBI:15378"/>
        <dbReference type="ChEBI" id="CHEBI:29991"/>
        <dbReference type="ChEBI" id="CHEBI:30616"/>
        <dbReference type="ChEBI" id="CHEBI:43474"/>
        <dbReference type="ChEBI" id="CHEBI:58443"/>
        <dbReference type="ChEBI" id="CHEBI:77657"/>
        <dbReference type="ChEBI" id="CHEBI:456216"/>
        <dbReference type="EC" id="6.3.2.6"/>
    </reaction>
</comment>
<evidence type="ECO:0000313" key="14">
    <source>
        <dbReference type="Proteomes" id="UP000235653"/>
    </source>
</evidence>
<dbReference type="FunFam" id="3.30.470.20:FF:000015">
    <property type="entry name" value="Phosphoribosylaminoimidazole-succinocarboxamide synthase"/>
    <property type="match status" value="1"/>
</dbReference>
<dbReference type="PANTHER" id="PTHR43700:SF1">
    <property type="entry name" value="PHOSPHORIBOSYLAMINOIMIDAZOLE-SUCCINOCARBOXAMIDE SYNTHASE"/>
    <property type="match status" value="1"/>
</dbReference>
<dbReference type="Pfam" id="PF01259">
    <property type="entry name" value="SAICAR_synt"/>
    <property type="match status" value="1"/>
</dbReference>
<keyword evidence="14" id="KW-1185">Reference proteome</keyword>
<dbReference type="InterPro" id="IPR028923">
    <property type="entry name" value="SAICAR_synt/ADE2_N"/>
</dbReference>
<dbReference type="Proteomes" id="UP000235653">
    <property type="component" value="Unassembled WGS sequence"/>
</dbReference>
<dbReference type="InterPro" id="IPR018236">
    <property type="entry name" value="SAICAR_synthetase_CS"/>
</dbReference>
<comment type="similarity">
    <text evidence="2 11">Belongs to the SAICAR synthetase family.</text>
</comment>
<dbReference type="OrthoDB" id="9801549at2"/>
<dbReference type="NCBIfam" id="TIGR00081">
    <property type="entry name" value="purC"/>
    <property type="match status" value="1"/>
</dbReference>
<gene>
    <name evidence="11" type="primary">purC</name>
    <name evidence="13" type="ORF">JP09_008620</name>
</gene>
<comment type="pathway">
    <text evidence="1 11">Purine metabolism; IMP biosynthesis via de novo pathway; 5-amino-1-(5-phospho-D-ribosyl)imidazole-4-carboxamide from 5-amino-1-(5-phospho-D-ribosyl)imidazole-4-carboxylate: step 1/2.</text>
</comment>
<evidence type="ECO:0000256" key="8">
    <source>
        <dbReference type="ARBA" id="ARBA00022840"/>
    </source>
</evidence>
<dbReference type="EC" id="6.3.2.6" evidence="3 11"/>
<comment type="caution">
    <text evidence="13">The sequence shown here is derived from an EMBL/GenBank/DDBJ whole genome shotgun (WGS) entry which is preliminary data.</text>
</comment>
<evidence type="ECO:0000256" key="9">
    <source>
        <dbReference type="ARBA" id="ARBA00030409"/>
    </source>
</evidence>
<evidence type="ECO:0000256" key="7">
    <source>
        <dbReference type="ARBA" id="ARBA00022755"/>
    </source>
</evidence>
<dbReference type="HAMAP" id="MF_00137">
    <property type="entry name" value="SAICAR_synth"/>
    <property type="match status" value="1"/>
</dbReference>
<keyword evidence="8 11" id="KW-0067">ATP-binding</keyword>
<dbReference type="Gene3D" id="3.30.470.20">
    <property type="entry name" value="ATP-grasp fold, B domain"/>
    <property type="match status" value="1"/>
</dbReference>
<proteinExistence type="inferred from homology"/>
<evidence type="ECO:0000256" key="10">
    <source>
        <dbReference type="ARBA" id="ARBA00048475"/>
    </source>
</evidence>
<dbReference type="RefSeq" id="WP_102330799.1">
    <property type="nucleotide sequence ID" value="NZ_CP058566.2"/>
</dbReference>
<dbReference type="AlphaFoldDB" id="A0A2P5P653"/>
<evidence type="ECO:0000256" key="1">
    <source>
        <dbReference type="ARBA" id="ARBA00004672"/>
    </source>
</evidence>
<sequence length="304" mass="34790">MTENRVVLKTDLPLKRFISGKVRDTYDLGEYLLIVVTDRISAFDIVLPAGIPDKGKVLNQISAFWFDQTKKIIPNHVVALINDVKQLDKYIPEKQRFDYPKYLEGRSMVVKKVRRLPVECVVRGYLAGSGWAEYKKRQSVCGVSLPPGLRQSEILEEPIFTPTTKGDNTHDLPMMFEEVEKEVGKDLALKLRTVSITLYAFARDYARHHGIIIADTKFEFGLDGDKLILIDEALTPDSSRFWDEKLYKVGEPQDSYDKQPLRDWLEKSGWSKEPPAPALPSEVIESTRRRYVHAYEVLTGKTLS</sequence>
<name>A0A2P5P653_9CHLR</name>
<evidence type="ECO:0000256" key="4">
    <source>
        <dbReference type="ARBA" id="ARBA00016460"/>
    </source>
</evidence>
<dbReference type="Gene3D" id="3.30.200.20">
    <property type="entry name" value="Phosphorylase Kinase, domain 1"/>
    <property type="match status" value="1"/>
</dbReference>
<dbReference type="PROSITE" id="PS01058">
    <property type="entry name" value="SAICAR_SYNTHETASE_2"/>
    <property type="match status" value="1"/>
</dbReference>
<keyword evidence="7 11" id="KW-0658">Purine biosynthesis</keyword>
<dbReference type="PROSITE" id="PS01057">
    <property type="entry name" value="SAICAR_SYNTHETASE_1"/>
    <property type="match status" value="1"/>
</dbReference>
<evidence type="ECO:0000259" key="12">
    <source>
        <dbReference type="Pfam" id="PF01259"/>
    </source>
</evidence>